<accession>A0ABR3F0C0</accession>
<keyword evidence="2" id="KW-1185">Reference proteome</keyword>
<proteinExistence type="predicted"/>
<name>A0ABR3F0C0_9AGAR</name>
<organism evidence="1 2">
    <name type="scientific">Marasmius crinis-equi</name>
    <dbReference type="NCBI Taxonomy" id="585013"/>
    <lineage>
        <taxon>Eukaryota</taxon>
        <taxon>Fungi</taxon>
        <taxon>Dikarya</taxon>
        <taxon>Basidiomycota</taxon>
        <taxon>Agaricomycotina</taxon>
        <taxon>Agaricomycetes</taxon>
        <taxon>Agaricomycetidae</taxon>
        <taxon>Agaricales</taxon>
        <taxon>Marasmiineae</taxon>
        <taxon>Marasmiaceae</taxon>
        <taxon>Marasmius</taxon>
    </lineage>
</organism>
<comment type="caution">
    <text evidence="1">The sequence shown here is derived from an EMBL/GenBank/DDBJ whole genome shotgun (WGS) entry which is preliminary data.</text>
</comment>
<evidence type="ECO:0000313" key="2">
    <source>
        <dbReference type="Proteomes" id="UP001465976"/>
    </source>
</evidence>
<dbReference type="Proteomes" id="UP001465976">
    <property type="component" value="Unassembled WGS sequence"/>
</dbReference>
<protein>
    <submittedName>
        <fullName evidence="1">Uncharacterized protein</fullName>
    </submittedName>
</protein>
<evidence type="ECO:0000313" key="1">
    <source>
        <dbReference type="EMBL" id="KAL0568638.1"/>
    </source>
</evidence>
<sequence>MSRLVRRNVTMLSRLHLELSQCTPDPMSGTLDAFAIAPQLVHLTLLGPTIFTASELLCLPWSQITHFRGSSMSMLTEAANNYEFLHKMSSLKAFMDHRSFAADWNGLAAIDVPSLEVLSLFSLNRTASNISLLLDHLNAVHLRDLRISTNPHTESLLRFTRRSAASLRSMTLALRDSDVSKTIELLECVPDLHTLLIYEGSFELIRCLGDYDPQRQAPRLLPKLHTLRIFGSQISHRAHEALLLEIAESRVAPAPDLSSSITQTNTGSNYLCVLELDVNIGIRQEALDALGMYHSRGLKTHLSHAKYFFQFN</sequence>
<gene>
    <name evidence="1" type="ORF">V5O48_013346</name>
</gene>
<dbReference type="SUPFAM" id="SSF52047">
    <property type="entry name" value="RNI-like"/>
    <property type="match status" value="1"/>
</dbReference>
<reference evidence="1 2" key="1">
    <citation type="submission" date="2024-02" db="EMBL/GenBank/DDBJ databases">
        <title>A draft genome for the cacao thread blight pathogen Marasmius crinis-equi.</title>
        <authorList>
            <person name="Cohen S.P."/>
            <person name="Baruah I.K."/>
            <person name="Amoako-Attah I."/>
            <person name="Bukari Y."/>
            <person name="Meinhardt L.W."/>
            <person name="Bailey B.A."/>
        </authorList>
    </citation>
    <scope>NUCLEOTIDE SEQUENCE [LARGE SCALE GENOMIC DNA]</scope>
    <source>
        <strain evidence="1 2">GH-76</strain>
    </source>
</reference>
<dbReference type="EMBL" id="JBAHYK010001290">
    <property type="protein sequence ID" value="KAL0568638.1"/>
    <property type="molecule type" value="Genomic_DNA"/>
</dbReference>